<evidence type="ECO:0000313" key="2">
    <source>
        <dbReference type="Proteomes" id="UP001057402"/>
    </source>
</evidence>
<accession>A0ACB9QR36</accession>
<name>A0ACB9QR36_9MYRT</name>
<sequence>MLAAFACSGFEASGAFFLGLKLGHANNGSDFESTDYGLTYFGESKFFENSIACLALLHGLEMSRPQESRRPAGRHLQLQRALVRTPVPGTCAGARVQHPKVGEDPTSSNEASEEKLNVATACACLMPENGPTTRELLKMARDARLEVHVSWKSSEHTREVVHTSSPFFRYFLFQDYIIVCDAVGLQIVRPLRSGISRNVK</sequence>
<dbReference type="Proteomes" id="UP001057402">
    <property type="component" value="Chromosome 5"/>
</dbReference>
<gene>
    <name evidence="1" type="ORF">MLD38_017591</name>
</gene>
<keyword evidence="2" id="KW-1185">Reference proteome</keyword>
<proteinExistence type="predicted"/>
<reference evidence="2" key="1">
    <citation type="journal article" date="2023" name="Front. Plant Sci.">
        <title>Chromosomal-level genome assembly of Melastoma candidum provides insights into trichome evolution.</title>
        <authorList>
            <person name="Zhong Y."/>
            <person name="Wu W."/>
            <person name="Sun C."/>
            <person name="Zou P."/>
            <person name="Liu Y."/>
            <person name="Dai S."/>
            <person name="Zhou R."/>
        </authorList>
    </citation>
    <scope>NUCLEOTIDE SEQUENCE [LARGE SCALE GENOMIC DNA]</scope>
</reference>
<protein>
    <submittedName>
        <fullName evidence="1">Uncharacterized protein</fullName>
    </submittedName>
</protein>
<dbReference type="EMBL" id="CM042884">
    <property type="protein sequence ID" value="KAI4369105.1"/>
    <property type="molecule type" value="Genomic_DNA"/>
</dbReference>
<organism evidence="1 2">
    <name type="scientific">Melastoma candidum</name>
    <dbReference type="NCBI Taxonomy" id="119954"/>
    <lineage>
        <taxon>Eukaryota</taxon>
        <taxon>Viridiplantae</taxon>
        <taxon>Streptophyta</taxon>
        <taxon>Embryophyta</taxon>
        <taxon>Tracheophyta</taxon>
        <taxon>Spermatophyta</taxon>
        <taxon>Magnoliopsida</taxon>
        <taxon>eudicotyledons</taxon>
        <taxon>Gunneridae</taxon>
        <taxon>Pentapetalae</taxon>
        <taxon>rosids</taxon>
        <taxon>malvids</taxon>
        <taxon>Myrtales</taxon>
        <taxon>Melastomataceae</taxon>
        <taxon>Melastomatoideae</taxon>
        <taxon>Melastomateae</taxon>
        <taxon>Melastoma</taxon>
    </lineage>
</organism>
<evidence type="ECO:0000313" key="1">
    <source>
        <dbReference type="EMBL" id="KAI4369105.1"/>
    </source>
</evidence>
<comment type="caution">
    <text evidence="1">The sequence shown here is derived from an EMBL/GenBank/DDBJ whole genome shotgun (WGS) entry which is preliminary data.</text>
</comment>